<comment type="caution">
    <text evidence="4">The sequence shown here is derived from an EMBL/GenBank/DDBJ whole genome shotgun (WGS) entry which is preliminary data.</text>
</comment>
<dbReference type="GO" id="GO:0004113">
    <property type="term" value="F:2',3'-cyclic-nucleotide 3'-phosphodiesterase activity"/>
    <property type="evidence" value="ECO:0007669"/>
    <property type="project" value="TreeGrafter"/>
</dbReference>
<feature type="binding site" evidence="2">
    <location>
        <position position="196"/>
    </location>
    <ligand>
        <name>Fe cation</name>
        <dbReference type="ChEBI" id="CHEBI:24875"/>
        <label>1</label>
    </ligand>
</feature>
<evidence type="ECO:0000313" key="4">
    <source>
        <dbReference type="EMBL" id="PTL59248.1"/>
    </source>
</evidence>
<evidence type="ECO:0000256" key="3">
    <source>
        <dbReference type="SAM" id="Coils"/>
    </source>
</evidence>
<feature type="binding site" evidence="2">
    <location>
        <position position="194"/>
    </location>
    <ligand>
        <name>Fe cation</name>
        <dbReference type="ChEBI" id="CHEBI:24875"/>
        <label>2</label>
    </ligand>
</feature>
<dbReference type="EMBL" id="PYYB01000001">
    <property type="protein sequence ID" value="PTL59248.1"/>
    <property type="molecule type" value="Genomic_DNA"/>
</dbReference>
<dbReference type="InterPro" id="IPR029052">
    <property type="entry name" value="Metallo-depent_PP-like"/>
</dbReference>
<dbReference type="InterPro" id="IPR005235">
    <property type="entry name" value="YmdB-like"/>
</dbReference>
<feature type="binding site" evidence="2">
    <location>
        <position position="169"/>
    </location>
    <ligand>
        <name>Fe cation</name>
        <dbReference type="ChEBI" id="CHEBI:24875"/>
        <label>2</label>
    </ligand>
</feature>
<accession>A0A2T4UJ27</accession>
<dbReference type="NCBIfam" id="TIGR00282">
    <property type="entry name" value="TIGR00282 family metallophosphoesterase"/>
    <property type="match status" value="1"/>
</dbReference>
<sequence length="282" mass="30216">MAGVAAEAGTIGETTGVTDATILFVGDVVGALGRRTLLGLLPTLRERYAPTFVVVNAENVAGGLGITPKIADQLLAAGVDVITLGNHTYHHREVFPYLERAERVIRPANFLRRQPGKGSCVVERDGVRLGVLNLQGNVFLQTGRHAFSEAETEVARLEQECDHVLVDFHAEATSEKVAMGWYLDGRVTAVVGTHTHVPTADARVLPGGTAFCTDVGMTGPRGGVIGVKKEQAIESLVSQMRVRFETSDDDPWINAVVVRASQPRRADAIEQVLLPWTPPPGG</sequence>
<feature type="binding site" evidence="2">
    <location>
        <position position="86"/>
    </location>
    <ligand>
        <name>Fe cation</name>
        <dbReference type="ChEBI" id="CHEBI:24875"/>
        <label>2</label>
    </ligand>
</feature>
<proteinExistence type="predicted"/>
<dbReference type="AlphaFoldDB" id="A0A2T4UJ27"/>
<name>A0A2T4UJ27_9ACTN</name>
<feature type="coiled-coil region" evidence="3">
    <location>
        <begin position="140"/>
        <end position="167"/>
    </location>
</feature>
<dbReference type="OrthoDB" id="9782710at2"/>
<dbReference type="GO" id="GO:0046872">
    <property type="term" value="F:metal ion binding"/>
    <property type="evidence" value="ECO:0007669"/>
    <property type="project" value="UniProtKB-KW"/>
</dbReference>
<feature type="binding site" evidence="2">
    <location>
        <position position="59"/>
    </location>
    <ligand>
        <name>Fe cation</name>
        <dbReference type="ChEBI" id="CHEBI:24875"/>
        <label>1</label>
    </ligand>
</feature>
<dbReference type="Proteomes" id="UP000240739">
    <property type="component" value="Unassembled WGS sequence"/>
</dbReference>
<feature type="binding site" evidence="2">
    <location>
        <position position="27"/>
    </location>
    <ligand>
        <name>Fe cation</name>
        <dbReference type="ChEBI" id="CHEBI:24875"/>
        <label>1</label>
    </ligand>
</feature>
<evidence type="ECO:0000256" key="1">
    <source>
        <dbReference type="PIRSR" id="PIRSR004789-50"/>
    </source>
</evidence>
<dbReference type="Pfam" id="PF13277">
    <property type="entry name" value="YmdB"/>
    <property type="match status" value="1"/>
</dbReference>
<dbReference type="PIRSF" id="PIRSF004789">
    <property type="entry name" value="DR1281"/>
    <property type="match status" value="1"/>
</dbReference>
<dbReference type="Gene3D" id="3.60.21.10">
    <property type="match status" value="1"/>
</dbReference>
<evidence type="ECO:0000256" key="2">
    <source>
        <dbReference type="PIRSR" id="PIRSR004789-51"/>
    </source>
</evidence>
<protein>
    <submittedName>
        <fullName evidence="4">TIGR00282 family metallophosphoesterase</fullName>
    </submittedName>
</protein>
<feature type="binding site" evidence="2">
    <location>
        <position position="58"/>
    </location>
    <ligand>
        <name>Fe cation</name>
        <dbReference type="ChEBI" id="CHEBI:24875"/>
        <label>2</label>
    </ligand>
</feature>
<dbReference type="SUPFAM" id="SSF56300">
    <property type="entry name" value="Metallo-dependent phosphatases"/>
    <property type="match status" value="1"/>
</dbReference>
<organism evidence="4 5">
    <name type="scientific">Paraconexibacter algicola</name>
    <dbReference type="NCBI Taxonomy" id="2133960"/>
    <lineage>
        <taxon>Bacteria</taxon>
        <taxon>Bacillati</taxon>
        <taxon>Actinomycetota</taxon>
        <taxon>Thermoleophilia</taxon>
        <taxon>Solirubrobacterales</taxon>
        <taxon>Paraconexibacteraceae</taxon>
        <taxon>Paraconexibacter</taxon>
    </lineage>
</organism>
<keyword evidence="3" id="KW-0175">Coiled coil</keyword>
<keyword evidence="5" id="KW-1185">Reference proteome</keyword>
<evidence type="ECO:0000313" key="5">
    <source>
        <dbReference type="Proteomes" id="UP000240739"/>
    </source>
</evidence>
<feature type="binding site" evidence="2">
    <location>
        <position position="58"/>
    </location>
    <ligand>
        <name>Fe cation</name>
        <dbReference type="ChEBI" id="CHEBI:24875"/>
        <label>1</label>
    </ligand>
</feature>
<reference evidence="4 5" key="1">
    <citation type="submission" date="2018-03" db="EMBL/GenBank/DDBJ databases">
        <title>Aquarubrobacter algicola gen. nov., sp. nov., a novel actinobacterium isolated from shallow eutrophic lake during the end of cyanobacterial harmful algal blooms.</title>
        <authorList>
            <person name="Chun S.J."/>
        </authorList>
    </citation>
    <scope>NUCLEOTIDE SEQUENCE [LARGE SCALE GENOMIC DNA]</scope>
    <source>
        <strain evidence="4 5">Seoho-28</strain>
    </source>
</reference>
<dbReference type="PANTHER" id="PTHR36303">
    <property type="entry name" value="2',3'-CYCLIC-NUCLEOTIDE 2'-PHOSPHODIESTERASE"/>
    <property type="match status" value="1"/>
</dbReference>
<feature type="active site" description="Proton donor" evidence="1">
    <location>
        <position position="87"/>
    </location>
</feature>
<gene>
    <name evidence="4" type="ORF">C7Y72_06075</name>
</gene>
<dbReference type="PANTHER" id="PTHR36303:SF1">
    <property type="entry name" value="2',3'-CYCLIC-NUCLEOTIDE 2'-PHOSPHODIESTERASE"/>
    <property type="match status" value="1"/>
</dbReference>
<keyword evidence="2" id="KW-0479">Metal-binding</keyword>